<dbReference type="KEGG" id="ocy:OSSY52_11360"/>
<feature type="domain" description="Polysaccharide pyruvyl transferase" evidence="1">
    <location>
        <begin position="14"/>
        <end position="277"/>
    </location>
</feature>
<sequence length="343" mass="40493">MKKIFLVGYYGYNNFGDDLLLKSTFKILNEIGFNDTLIIPSEIDFLSKKMRNILKFNVEIINKYDIFSMKKNIKDSDLIIYGGGNLLQSETSLKSYYYYYEICKVAIKYNKKILFLSQGFGPLKHKTANKKLKKIMKYENLFGIYRDKVSYNYSKKYNKNSYFGMDIGPYSLNAYKNKKERKISLCLKNSYSNLKYLIDFLNIFSDYTITPLIINSNQDSITNYALVESIRKDTMNEVLFPYKDFNKIQEEIATSSLVISDRLHSSLASIFYETPVLTKLTKKNRRVLKSIDNKYNFFYNRLLDIPESYFRLLKYNFLETSETYKIRLNDTINLSKQIIQNVL</sequence>
<evidence type="ECO:0000313" key="3">
    <source>
        <dbReference type="Proteomes" id="UP000516361"/>
    </source>
</evidence>
<dbReference type="Pfam" id="PF04230">
    <property type="entry name" value="PS_pyruv_trans"/>
    <property type="match status" value="1"/>
</dbReference>
<dbReference type="Proteomes" id="UP000516361">
    <property type="component" value="Chromosome"/>
</dbReference>
<dbReference type="EMBL" id="AP018712">
    <property type="protein sequence ID" value="BBE30995.1"/>
    <property type="molecule type" value="Genomic_DNA"/>
</dbReference>
<proteinExistence type="predicted"/>
<gene>
    <name evidence="2" type="ORF">OSSY52_11360</name>
</gene>
<dbReference type="InParanoid" id="A0A7G1G4G9"/>
<dbReference type="GO" id="GO:0016740">
    <property type="term" value="F:transferase activity"/>
    <property type="evidence" value="ECO:0007669"/>
    <property type="project" value="UniProtKB-KW"/>
</dbReference>
<accession>A0A7G1G4G9</accession>
<organism evidence="2 3">
    <name type="scientific">Tepiditoga spiralis</name>
    <dbReference type="NCBI Taxonomy" id="2108365"/>
    <lineage>
        <taxon>Bacteria</taxon>
        <taxon>Thermotogati</taxon>
        <taxon>Thermotogota</taxon>
        <taxon>Thermotogae</taxon>
        <taxon>Petrotogales</taxon>
        <taxon>Petrotogaceae</taxon>
        <taxon>Tepiditoga</taxon>
    </lineage>
</organism>
<evidence type="ECO:0000259" key="1">
    <source>
        <dbReference type="Pfam" id="PF04230"/>
    </source>
</evidence>
<dbReference type="InterPro" id="IPR007345">
    <property type="entry name" value="Polysacch_pyruvyl_Trfase"/>
</dbReference>
<protein>
    <submittedName>
        <fullName evidence="2">Polysaccharide pyruvyl transferase CsaB</fullName>
    </submittedName>
</protein>
<dbReference type="PANTHER" id="PTHR36836:SF1">
    <property type="entry name" value="COLANIC ACID BIOSYNTHESIS PROTEIN WCAK"/>
    <property type="match status" value="1"/>
</dbReference>
<dbReference type="RefSeq" id="WP_190616048.1">
    <property type="nucleotide sequence ID" value="NZ_AP018712.1"/>
</dbReference>
<keyword evidence="2" id="KW-0808">Transferase</keyword>
<reference evidence="2 3" key="1">
    <citation type="submission" date="2018-06" db="EMBL/GenBank/DDBJ databases">
        <title>Genome sequencing of Oceanotoga sp. sy52.</title>
        <authorList>
            <person name="Mori K."/>
        </authorList>
    </citation>
    <scope>NUCLEOTIDE SEQUENCE [LARGE SCALE GENOMIC DNA]</scope>
    <source>
        <strain evidence="3">sy52</strain>
    </source>
</reference>
<evidence type="ECO:0000313" key="2">
    <source>
        <dbReference type="EMBL" id="BBE30995.1"/>
    </source>
</evidence>
<dbReference type="AlphaFoldDB" id="A0A7G1G4G9"/>
<keyword evidence="3" id="KW-1185">Reference proteome</keyword>
<name>A0A7G1G4G9_9BACT</name>
<dbReference type="PANTHER" id="PTHR36836">
    <property type="entry name" value="COLANIC ACID BIOSYNTHESIS PROTEIN WCAK"/>
    <property type="match status" value="1"/>
</dbReference>